<gene>
    <name evidence="2" type="ORF">BGC07_18175</name>
</gene>
<feature type="compositionally biased region" description="Basic and acidic residues" evidence="1">
    <location>
        <begin position="30"/>
        <end position="49"/>
    </location>
</feature>
<accession>A0ABX2ZWT1</accession>
<dbReference type="Proteomes" id="UP000094329">
    <property type="component" value="Unassembled WGS sequence"/>
</dbReference>
<evidence type="ECO:0000313" key="2">
    <source>
        <dbReference type="EMBL" id="ODN41074.1"/>
    </source>
</evidence>
<sequence length="227" mass="24422">MVTHLVNIEAAVVNVYSKDKKGVNPLGEEIGEREKGSPKGREPKPSKEPISRFSKIKNIAKGVFGTAIAGIGVVATNAKTAVKAVAGEAITSSRYVGSQLLEFGKFAGADGLGAVSAAFYPSNTYDSTHAVQHLHKVVWPTVENLHQNALSLTSPAALQSSITHNNTRSTSHEVNFSPQNTFSFNFNVAAGTTREQAQSMAQIIEDTVTKMQNKQHTQLLARYTNKE</sequence>
<evidence type="ECO:0000256" key="1">
    <source>
        <dbReference type="SAM" id="MobiDB-lite"/>
    </source>
</evidence>
<dbReference type="EMBL" id="MDTU01000007">
    <property type="protein sequence ID" value="ODN41074.1"/>
    <property type="molecule type" value="Genomic_DNA"/>
</dbReference>
<name>A0ABX2ZWT1_9GAMM</name>
<organism evidence="2 3">
    <name type="scientific">Piscirickettsia litoralis</name>
    <dbReference type="NCBI Taxonomy" id="1891921"/>
    <lineage>
        <taxon>Bacteria</taxon>
        <taxon>Pseudomonadati</taxon>
        <taxon>Pseudomonadota</taxon>
        <taxon>Gammaproteobacteria</taxon>
        <taxon>Thiotrichales</taxon>
        <taxon>Piscirickettsiaceae</taxon>
        <taxon>Piscirickettsia</taxon>
    </lineage>
</organism>
<proteinExistence type="predicted"/>
<keyword evidence="3" id="KW-1185">Reference proteome</keyword>
<reference evidence="2 3" key="1">
    <citation type="submission" date="2016-08" db="EMBL/GenBank/DDBJ databases">
        <title>Draft genome sequence of Candidatus Piscirickettsia litoralis, from seawater.</title>
        <authorList>
            <person name="Wan X."/>
            <person name="Lee A.J."/>
            <person name="Hou S."/>
            <person name="Donachie S.P."/>
        </authorList>
    </citation>
    <scope>NUCLEOTIDE SEQUENCE [LARGE SCALE GENOMIC DNA]</scope>
    <source>
        <strain evidence="2 3">Y2</strain>
    </source>
</reference>
<feature type="region of interest" description="Disordered" evidence="1">
    <location>
        <begin position="24"/>
        <end position="49"/>
    </location>
</feature>
<protein>
    <submittedName>
        <fullName evidence="2">Uncharacterized protein</fullName>
    </submittedName>
</protein>
<evidence type="ECO:0000313" key="3">
    <source>
        <dbReference type="Proteomes" id="UP000094329"/>
    </source>
</evidence>
<comment type="caution">
    <text evidence="2">The sequence shown here is derived from an EMBL/GenBank/DDBJ whole genome shotgun (WGS) entry which is preliminary data.</text>
</comment>